<dbReference type="Gene3D" id="2.60.120.10">
    <property type="entry name" value="Jelly Rolls"/>
    <property type="match status" value="1"/>
</dbReference>
<evidence type="ECO:0000256" key="2">
    <source>
        <dbReference type="SAM" id="MobiDB-lite"/>
    </source>
</evidence>
<dbReference type="InterPro" id="IPR013096">
    <property type="entry name" value="Cupin_2"/>
</dbReference>
<evidence type="ECO:0000256" key="1">
    <source>
        <dbReference type="ARBA" id="ARBA00022723"/>
    </source>
</evidence>
<evidence type="ECO:0000259" key="3">
    <source>
        <dbReference type="Pfam" id="PF07883"/>
    </source>
</evidence>
<dbReference type="GO" id="GO:0046872">
    <property type="term" value="F:metal ion binding"/>
    <property type="evidence" value="ECO:0007669"/>
    <property type="project" value="UniProtKB-KW"/>
</dbReference>
<keyword evidence="1" id="KW-0479">Metal-binding</keyword>
<keyword evidence="5" id="KW-1185">Reference proteome</keyword>
<feature type="region of interest" description="Disordered" evidence="2">
    <location>
        <begin position="1"/>
        <end position="24"/>
    </location>
</feature>
<dbReference type="AlphaFoldDB" id="A0A8J7V484"/>
<dbReference type="InterPro" id="IPR014710">
    <property type="entry name" value="RmlC-like_jellyroll"/>
</dbReference>
<evidence type="ECO:0000313" key="4">
    <source>
        <dbReference type="EMBL" id="MBP5857404.1"/>
    </source>
</evidence>
<dbReference type="Proteomes" id="UP000672602">
    <property type="component" value="Unassembled WGS sequence"/>
</dbReference>
<dbReference type="SUPFAM" id="SSF51182">
    <property type="entry name" value="RmlC-like cupins"/>
    <property type="match status" value="1"/>
</dbReference>
<proteinExistence type="predicted"/>
<comment type="caution">
    <text evidence="4">The sequence shown here is derived from an EMBL/GenBank/DDBJ whole genome shotgun (WGS) entry which is preliminary data.</text>
</comment>
<dbReference type="CDD" id="cd02224">
    <property type="entry name" value="cupin_SPO2919-like"/>
    <property type="match status" value="1"/>
</dbReference>
<dbReference type="EMBL" id="JAGMWN010000004">
    <property type="protein sequence ID" value="MBP5857404.1"/>
    <property type="molecule type" value="Genomic_DNA"/>
</dbReference>
<dbReference type="InterPro" id="IPR051610">
    <property type="entry name" value="GPI/OXD"/>
</dbReference>
<sequence>MADARERFPSLDPETLTPRQGTTAYPPAFRAVCDGRAKRALGTVFALTQFGVNLTELAPGAATAQRHWHEAEDEFVYVLSGTATLVNDAGETDLPAGHCAGFPAGRADGHMIVNRTERPVRLLEVGTRAQADRIHYPDIDLFLERGVGAARCTRKDGTAY</sequence>
<dbReference type="InterPro" id="IPR011051">
    <property type="entry name" value="RmlC_Cupin_sf"/>
</dbReference>
<dbReference type="PANTHER" id="PTHR35848">
    <property type="entry name" value="OXALATE-BINDING PROTEIN"/>
    <property type="match status" value="1"/>
</dbReference>
<dbReference type="PANTHER" id="PTHR35848:SF9">
    <property type="entry name" value="SLL1358 PROTEIN"/>
    <property type="match status" value="1"/>
</dbReference>
<gene>
    <name evidence="4" type="ORF">KAJ83_10320</name>
</gene>
<dbReference type="Pfam" id="PF07883">
    <property type="entry name" value="Cupin_2"/>
    <property type="match status" value="1"/>
</dbReference>
<evidence type="ECO:0000313" key="5">
    <source>
        <dbReference type="Proteomes" id="UP000672602"/>
    </source>
</evidence>
<organism evidence="4 5">
    <name type="scientific">Marivibrio halodurans</name>
    <dbReference type="NCBI Taxonomy" id="2039722"/>
    <lineage>
        <taxon>Bacteria</taxon>
        <taxon>Pseudomonadati</taxon>
        <taxon>Pseudomonadota</taxon>
        <taxon>Alphaproteobacteria</taxon>
        <taxon>Rhodospirillales</taxon>
        <taxon>Rhodospirillaceae</taxon>
        <taxon>Marivibrio</taxon>
    </lineage>
</organism>
<protein>
    <submittedName>
        <fullName evidence="4">Cupin domain-containing protein</fullName>
    </submittedName>
</protein>
<dbReference type="RefSeq" id="WP_210681988.1">
    <property type="nucleotide sequence ID" value="NZ_JAGMWN010000004.1"/>
</dbReference>
<feature type="domain" description="Cupin type-2" evidence="3">
    <location>
        <begin position="54"/>
        <end position="125"/>
    </location>
</feature>
<accession>A0A8J7V484</accession>
<name>A0A8J7V484_9PROT</name>
<reference evidence="4" key="1">
    <citation type="submission" date="2021-04" db="EMBL/GenBank/DDBJ databases">
        <authorList>
            <person name="Zhang D.-C."/>
        </authorList>
    </citation>
    <scope>NUCLEOTIDE SEQUENCE</scope>
    <source>
        <strain evidence="4">CGMCC 1.15697</strain>
    </source>
</reference>